<dbReference type="EMBL" id="MRZN01000006">
    <property type="protein sequence ID" value="PHK49968.1"/>
    <property type="molecule type" value="Genomic_DNA"/>
</dbReference>
<gene>
    <name evidence="7 11" type="primary">argC</name>
    <name evidence="10" type="ORF">BTJ66_05535</name>
    <name evidence="11" type="ORF">MNY58_01260</name>
</gene>
<dbReference type="Gene3D" id="3.40.50.720">
    <property type="entry name" value="NAD(P)-binding Rossmann-like Domain"/>
    <property type="match status" value="1"/>
</dbReference>
<organism evidence="10 12">
    <name type="scientific">Staphylococcus edaphicus</name>
    <dbReference type="NCBI Taxonomy" id="1955013"/>
    <lineage>
        <taxon>Bacteria</taxon>
        <taxon>Bacillati</taxon>
        <taxon>Bacillota</taxon>
        <taxon>Bacilli</taxon>
        <taxon>Bacillales</taxon>
        <taxon>Staphylococcaceae</taxon>
        <taxon>Staphylococcus</taxon>
    </lineage>
</organism>
<comment type="function">
    <text evidence="7">Catalyzes the NADPH-dependent reduction of N-acetyl-5-glutamyl phosphate to yield N-acetyl-L-glutamate 5-semialdehyde.</text>
</comment>
<dbReference type="SUPFAM" id="SSF55347">
    <property type="entry name" value="Glyceraldehyde-3-phosphate dehydrogenase-like, C-terminal domain"/>
    <property type="match status" value="1"/>
</dbReference>
<evidence type="ECO:0000256" key="8">
    <source>
        <dbReference type="PROSITE-ProRule" id="PRU10010"/>
    </source>
</evidence>
<sequence length="343" mass="38501">MIDVGIVGGSGYGAIELIRLLTHHPYVNVKYIFSHSKIDEPIKETFPHLSHLTYQYEALNSGDINCDVVYFATPSNVSKDLAPALIEQNIKVIDLSGDFRLSNRTVYETYYGEVAAPQQQLDNANYSIAEWSDVNPQTTQLIANPGCFPTATLLGLHPLIDQQIIDYDSIIIDAKTGVSGAGRSLAQHVHFSEMNENFSAYAIGKHKHKPEIEQYISKLANQEIKVIFTPHLVPMTRGILSTMYVKLNQHVTGEYLHSIFKEYYEDKPFVRIRDVGVYPKTKEVYGSNFCDIGIYVDEERQNAIIVSVIDNLVKGASGQAIQNLNLMFGWHEKTGLTQTPVYP</sequence>
<comment type="subcellular location">
    <subcellularLocation>
        <location evidence="7">Cytoplasm</location>
    </subcellularLocation>
</comment>
<dbReference type="GO" id="GO:0003942">
    <property type="term" value="F:N-acetyl-gamma-glutamyl-phosphate reductase activity"/>
    <property type="evidence" value="ECO:0007669"/>
    <property type="project" value="UniProtKB-UniRule"/>
</dbReference>
<feature type="active site" evidence="7 8">
    <location>
        <position position="147"/>
    </location>
</feature>
<reference evidence="10" key="1">
    <citation type="journal article" date="2017" name="Appl. Environ. Microbiol.">
        <title>Staphylococcus edaphicus sp. nov., isolated in Antarctica, harbours mecC gene and genomic islands with suspected role in adaptation to extreme environment.</title>
        <authorList>
            <person name="Pantucek R."/>
            <person name="Sedlacek I."/>
            <person name="Indrakova A."/>
            <person name="Vrbovska V."/>
            <person name="Maslanova I."/>
            <person name="Kovarovic V."/>
            <person name="Svec P."/>
            <person name="Kralova S."/>
            <person name="Kristofova L."/>
            <person name="Keklakova J."/>
            <person name="Petras P."/>
            <person name="Doskar J."/>
        </authorList>
    </citation>
    <scope>NUCLEOTIDE SEQUENCE</scope>
    <source>
        <strain evidence="10">CCM 8730</strain>
    </source>
</reference>
<dbReference type="CDD" id="cd23934">
    <property type="entry name" value="AGPR_1_C"/>
    <property type="match status" value="1"/>
</dbReference>
<dbReference type="PROSITE" id="PS01224">
    <property type="entry name" value="ARGC"/>
    <property type="match status" value="1"/>
</dbReference>
<dbReference type="PANTHER" id="PTHR32338:SF10">
    <property type="entry name" value="N-ACETYL-GAMMA-GLUTAMYL-PHOSPHATE REDUCTASE, CHLOROPLASTIC-RELATED"/>
    <property type="match status" value="1"/>
</dbReference>
<name>A0A2C6WGP4_9STAP</name>
<evidence type="ECO:0000256" key="2">
    <source>
        <dbReference type="ARBA" id="ARBA00022571"/>
    </source>
</evidence>
<dbReference type="EC" id="1.2.1.38" evidence="7"/>
<dbReference type="Pfam" id="PF22698">
    <property type="entry name" value="Semialdhyde_dhC_1"/>
    <property type="match status" value="1"/>
</dbReference>
<evidence type="ECO:0000256" key="6">
    <source>
        <dbReference type="ARBA" id="ARBA00050557"/>
    </source>
</evidence>
<proteinExistence type="inferred from homology"/>
<dbReference type="RefSeq" id="WP_099089977.1">
    <property type="nucleotide sequence ID" value="NZ_CP093217.1"/>
</dbReference>
<dbReference type="SMART" id="SM00859">
    <property type="entry name" value="Semialdhyde_dh"/>
    <property type="match status" value="1"/>
</dbReference>
<dbReference type="InterPro" id="IPR058924">
    <property type="entry name" value="AGPR_dimerisation_dom"/>
</dbReference>
<dbReference type="NCBIfam" id="TIGR01850">
    <property type="entry name" value="argC"/>
    <property type="match status" value="1"/>
</dbReference>
<dbReference type="GO" id="GO:0070401">
    <property type="term" value="F:NADP+ binding"/>
    <property type="evidence" value="ECO:0007669"/>
    <property type="project" value="InterPro"/>
</dbReference>
<dbReference type="InterPro" id="IPR036291">
    <property type="entry name" value="NAD(P)-bd_dom_sf"/>
</dbReference>
<comment type="pathway">
    <text evidence="1 7">Amino-acid biosynthesis; L-arginine biosynthesis; N(2)-acetyl-L-ornithine from L-glutamate: step 3/4.</text>
</comment>
<dbReference type="GO" id="GO:0005737">
    <property type="term" value="C:cytoplasm"/>
    <property type="evidence" value="ECO:0007669"/>
    <property type="project" value="UniProtKB-SubCell"/>
</dbReference>
<evidence type="ECO:0000313" key="12">
    <source>
        <dbReference type="Proteomes" id="UP000223828"/>
    </source>
</evidence>
<dbReference type="UniPathway" id="UPA00068">
    <property type="reaction ID" value="UER00108"/>
</dbReference>
<evidence type="ECO:0000256" key="4">
    <source>
        <dbReference type="ARBA" id="ARBA00022857"/>
    </source>
</evidence>
<evidence type="ECO:0000256" key="7">
    <source>
        <dbReference type="HAMAP-Rule" id="MF_00150"/>
    </source>
</evidence>
<reference evidence="10" key="3">
    <citation type="submission" date="2017-10" db="EMBL/GenBank/DDBJ databases">
        <authorList>
            <person name="Vrbovska V."/>
            <person name="Kovarovic V."/>
            <person name="Indrakova A."/>
        </authorList>
    </citation>
    <scope>NUCLEOTIDE SEQUENCE</scope>
    <source>
        <strain evidence="10">CCM 8730</strain>
    </source>
</reference>
<dbReference type="PANTHER" id="PTHR32338">
    <property type="entry name" value="N-ACETYL-GAMMA-GLUTAMYL-PHOSPHATE REDUCTASE, CHLOROPLASTIC-RELATED-RELATED"/>
    <property type="match status" value="1"/>
</dbReference>
<keyword evidence="4 7" id="KW-0521">NADP</keyword>
<evidence type="ECO:0000313" key="10">
    <source>
        <dbReference type="EMBL" id="PHK49968.1"/>
    </source>
</evidence>
<evidence type="ECO:0000259" key="9">
    <source>
        <dbReference type="SMART" id="SM00859"/>
    </source>
</evidence>
<dbReference type="InterPro" id="IPR000534">
    <property type="entry name" value="Semialdehyde_DH_NAD-bd"/>
</dbReference>
<dbReference type="SUPFAM" id="SSF51735">
    <property type="entry name" value="NAD(P)-binding Rossmann-fold domains"/>
    <property type="match status" value="1"/>
</dbReference>
<dbReference type="GO" id="GO:0006526">
    <property type="term" value="P:L-arginine biosynthetic process"/>
    <property type="evidence" value="ECO:0007669"/>
    <property type="project" value="UniProtKB-UniRule"/>
</dbReference>
<evidence type="ECO:0000313" key="13">
    <source>
        <dbReference type="Proteomes" id="UP001056588"/>
    </source>
</evidence>
<dbReference type="Proteomes" id="UP000223828">
    <property type="component" value="Unassembled WGS sequence"/>
</dbReference>
<evidence type="ECO:0000256" key="3">
    <source>
        <dbReference type="ARBA" id="ARBA00022605"/>
    </source>
</evidence>
<keyword evidence="7" id="KW-0963">Cytoplasm</keyword>
<protein>
    <recommendedName>
        <fullName evidence="7">N-acetyl-gamma-glutamyl-phosphate reductase</fullName>
        <shortName evidence="7">AGPR</shortName>
        <ecNumber evidence="7">1.2.1.38</ecNumber>
    </recommendedName>
    <alternativeName>
        <fullName evidence="7">N-acetyl-glutamate semialdehyde dehydrogenase</fullName>
        <shortName evidence="7">NAGSA dehydrogenase</shortName>
    </alternativeName>
</protein>
<dbReference type="AlphaFoldDB" id="A0A2C6WGP4"/>
<dbReference type="OrthoDB" id="9801289at2"/>
<dbReference type="HAMAP" id="MF_00150">
    <property type="entry name" value="ArgC_type1"/>
    <property type="match status" value="1"/>
</dbReference>
<reference evidence="11" key="4">
    <citation type="submission" date="2022-03" db="EMBL/GenBank/DDBJ databases">
        <title>Complete Genome Sequence of Staphylococcus edaphicus strain CCM 8731.</title>
        <authorList>
            <person name="Rimmer C.O."/>
            <person name="Thomas J.C."/>
        </authorList>
    </citation>
    <scope>NUCLEOTIDE SEQUENCE</scope>
    <source>
        <strain evidence="11">CCM 8731</strain>
    </source>
</reference>
<keyword evidence="5 7" id="KW-0560">Oxidoreductase</keyword>
<keyword evidence="13" id="KW-1185">Reference proteome</keyword>
<comment type="catalytic activity">
    <reaction evidence="6 7">
        <text>N-acetyl-L-glutamate 5-semialdehyde + phosphate + NADP(+) = N-acetyl-L-glutamyl 5-phosphate + NADPH + H(+)</text>
        <dbReference type="Rhea" id="RHEA:21588"/>
        <dbReference type="ChEBI" id="CHEBI:15378"/>
        <dbReference type="ChEBI" id="CHEBI:29123"/>
        <dbReference type="ChEBI" id="CHEBI:43474"/>
        <dbReference type="ChEBI" id="CHEBI:57783"/>
        <dbReference type="ChEBI" id="CHEBI:57936"/>
        <dbReference type="ChEBI" id="CHEBI:58349"/>
        <dbReference type="EC" id="1.2.1.38"/>
    </reaction>
</comment>
<dbReference type="EMBL" id="CP093217">
    <property type="protein sequence ID" value="UQW81771.1"/>
    <property type="molecule type" value="Genomic_DNA"/>
</dbReference>
<reference evidence="12" key="2">
    <citation type="submission" date="2017-10" db="EMBL/GenBank/DDBJ databases">
        <title>Staphylococcus edaphicus sp. nov., isolated in Antarctica, harbouring mecC gene and genomic islands essential in adaptation to extreme environment.</title>
        <authorList>
            <person name="Pantucek R."/>
            <person name="Sedlacek I."/>
            <person name="Indrakova A."/>
            <person name="Vrbovska V."/>
            <person name="Maslanova I."/>
            <person name="Kovarovic V."/>
            <person name="Svec P."/>
            <person name="Kralova S."/>
            <person name="Kristofova L."/>
            <person name="Keklakova J."/>
            <person name="Petras P."/>
            <person name="Doskar J."/>
        </authorList>
    </citation>
    <scope>NUCLEOTIDE SEQUENCE [LARGE SCALE GENOMIC DNA]</scope>
    <source>
        <strain evidence="12">CCM 5085</strain>
    </source>
</reference>
<feature type="domain" description="Semialdehyde dehydrogenase NAD-binding" evidence="9">
    <location>
        <begin position="3"/>
        <end position="138"/>
    </location>
</feature>
<evidence type="ECO:0000256" key="1">
    <source>
        <dbReference type="ARBA" id="ARBA00004862"/>
    </source>
</evidence>
<keyword evidence="3 7" id="KW-0028">Amino-acid biosynthesis</keyword>
<dbReference type="InterPro" id="IPR023013">
    <property type="entry name" value="AGPR_AS"/>
</dbReference>
<dbReference type="GO" id="GO:0051287">
    <property type="term" value="F:NAD binding"/>
    <property type="evidence" value="ECO:0007669"/>
    <property type="project" value="InterPro"/>
</dbReference>
<dbReference type="Pfam" id="PF01118">
    <property type="entry name" value="Semialdhyde_dh"/>
    <property type="match status" value="1"/>
</dbReference>
<dbReference type="Gene3D" id="3.30.360.10">
    <property type="entry name" value="Dihydrodipicolinate Reductase, domain 2"/>
    <property type="match status" value="1"/>
</dbReference>
<accession>A0A2C6WGP4</accession>
<dbReference type="CDD" id="cd17895">
    <property type="entry name" value="AGPR_1_N"/>
    <property type="match status" value="1"/>
</dbReference>
<dbReference type="InterPro" id="IPR000706">
    <property type="entry name" value="AGPR_type-1"/>
</dbReference>
<keyword evidence="2 7" id="KW-0055">Arginine biosynthesis</keyword>
<evidence type="ECO:0000256" key="5">
    <source>
        <dbReference type="ARBA" id="ARBA00023002"/>
    </source>
</evidence>
<comment type="similarity">
    <text evidence="7">Belongs to the NAGSA dehydrogenase family. Type 1 subfamily.</text>
</comment>
<dbReference type="FunFam" id="3.30.360.10:FF:000014">
    <property type="entry name" value="N-acetyl-gamma-glutamyl-phosphate reductase"/>
    <property type="match status" value="1"/>
</dbReference>
<dbReference type="Proteomes" id="UP001056588">
    <property type="component" value="Chromosome"/>
</dbReference>
<dbReference type="InterPro" id="IPR050085">
    <property type="entry name" value="AGPR"/>
</dbReference>
<evidence type="ECO:0000313" key="11">
    <source>
        <dbReference type="EMBL" id="UQW81771.1"/>
    </source>
</evidence>